<dbReference type="SUPFAM" id="SSF55729">
    <property type="entry name" value="Acyl-CoA N-acyltransferases (Nat)"/>
    <property type="match status" value="1"/>
</dbReference>
<dbReference type="EMBL" id="VIWT01000001">
    <property type="protein sequence ID" value="TWF98530.1"/>
    <property type="molecule type" value="Genomic_DNA"/>
</dbReference>
<evidence type="ECO:0000259" key="1">
    <source>
        <dbReference type="PROSITE" id="PS51186"/>
    </source>
</evidence>
<dbReference type="PANTHER" id="PTHR43441:SF11">
    <property type="entry name" value="RIBOSOMAL-PROTEIN-SERINE ACETYLTRANSFERASE"/>
    <property type="match status" value="1"/>
</dbReference>
<accession>A0A561UGP1</accession>
<dbReference type="GO" id="GO:0005737">
    <property type="term" value="C:cytoplasm"/>
    <property type="evidence" value="ECO:0007669"/>
    <property type="project" value="TreeGrafter"/>
</dbReference>
<dbReference type="Gene3D" id="3.40.630.30">
    <property type="match status" value="1"/>
</dbReference>
<organism evidence="2 3">
    <name type="scientific">Kitasatospora viridis</name>
    <dbReference type="NCBI Taxonomy" id="281105"/>
    <lineage>
        <taxon>Bacteria</taxon>
        <taxon>Bacillati</taxon>
        <taxon>Actinomycetota</taxon>
        <taxon>Actinomycetes</taxon>
        <taxon>Kitasatosporales</taxon>
        <taxon>Streptomycetaceae</taxon>
        <taxon>Kitasatospora</taxon>
    </lineage>
</organism>
<name>A0A561UGP1_9ACTN</name>
<comment type="caution">
    <text evidence="2">The sequence shown here is derived from an EMBL/GenBank/DDBJ whole genome shotgun (WGS) entry which is preliminary data.</text>
</comment>
<dbReference type="PROSITE" id="PS51186">
    <property type="entry name" value="GNAT"/>
    <property type="match status" value="1"/>
</dbReference>
<feature type="domain" description="N-acetyltransferase" evidence="1">
    <location>
        <begin position="36"/>
        <end position="183"/>
    </location>
</feature>
<proteinExistence type="predicted"/>
<dbReference type="PANTHER" id="PTHR43441">
    <property type="entry name" value="RIBOSOMAL-PROTEIN-SERINE ACETYLTRANSFERASE"/>
    <property type="match status" value="1"/>
</dbReference>
<reference evidence="2 3" key="1">
    <citation type="submission" date="2019-06" db="EMBL/GenBank/DDBJ databases">
        <title>Sequencing the genomes of 1000 actinobacteria strains.</title>
        <authorList>
            <person name="Klenk H.-P."/>
        </authorList>
    </citation>
    <scope>NUCLEOTIDE SEQUENCE [LARGE SCALE GENOMIC DNA]</scope>
    <source>
        <strain evidence="2 3">DSM 44826</strain>
    </source>
</reference>
<dbReference type="InterPro" id="IPR000182">
    <property type="entry name" value="GNAT_dom"/>
</dbReference>
<evidence type="ECO:0000313" key="3">
    <source>
        <dbReference type="Proteomes" id="UP000317940"/>
    </source>
</evidence>
<dbReference type="InterPro" id="IPR051908">
    <property type="entry name" value="Ribosomal_N-acetyltransferase"/>
</dbReference>
<keyword evidence="2" id="KW-0808">Transferase</keyword>
<sequence length="194" mass="21687">MHPVLLTGPRLTVREFHHVERDIDALHAIFGDPLAARYLPFEPRDREDCADQVALYLDESEKDPRTVYRLAVTLTADGEDAVPLGNAVLGVEGAAEQRQAFIGYALRRDAWGLGYATEIARLLCGFGFGELGLHRLAARLDPENLASARVLRKVGFQLEGRIRDDLYLRGRWHDALQYSLLEHEWPSAADRAGG</sequence>
<gene>
    <name evidence="2" type="ORF">FHX73_112345</name>
</gene>
<evidence type="ECO:0000313" key="2">
    <source>
        <dbReference type="EMBL" id="TWF98530.1"/>
    </source>
</evidence>
<dbReference type="InterPro" id="IPR016181">
    <property type="entry name" value="Acyl_CoA_acyltransferase"/>
</dbReference>
<keyword evidence="3" id="KW-1185">Reference proteome</keyword>
<dbReference type="Pfam" id="PF13302">
    <property type="entry name" value="Acetyltransf_3"/>
    <property type="match status" value="1"/>
</dbReference>
<dbReference type="GO" id="GO:0008999">
    <property type="term" value="F:protein-N-terminal-alanine acetyltransferase activity"/>
    <property type="evidence" value="ECO:0007669"/>
    <property type="project" value="TreeGrafter"/>
</dbReference>
<dbReference type="Proteomes" id="UP000317940">
    <property type="component" value="Unassembled WGS sequence"/>
</dbReference>
<protein>
    <submittedName>
        <fullName evidence="2">RimJ/RimL family protein N-acetyltransferase</fullName>
    </submittedName>
</protein>
<dbReference type="GO" id="GO:1990189">
    <property type="term" value="F:protein N-terminal-serine acetyltransferase activity"/>
    <property type="evidence" value="ECO:0007669"/>
    <property type="project" value="TreeGrafter"/>
</dbReference>
<dbReference type="RefSeq" id="WP_170304890.1">
    <property type="nucleotide sequence ID" value="NZ_BAAAMZ010000032.1"/>
</dbReference>
<dbReference type="AlphaFoldDB" id="A0A561UGP1"/>